<dbReference type="EMBL" id="JAGTXO010000031">
    <property type="protein sequence ID" value="KAG8460569.1"/>
    <property type="molecule type" value="Genomic_DNA"/>
</dbReference>
<reference evidence="2" key="1">
    <citation type="submission" date="2021-05" db="EMBL/GenBank/DDBJ databases">
        <title>The genome of the haptophyte Pavlova lutheri (Diacronema luteri, Pavlovales) - a model for lipid biosynthesis in eukaryotic algae.</title>
        <authorList>
            <person name="Hulatt C.J."/>
            <person name="Posewitz M.C."/>
        </authorList>
    </citation>
    <scope>NUCLEOTIDE SEQUENCE</scope>
    <source>
        <strain evidence="2">NIVA-4/92</strain>
    </source>
</reference>
<dbReference type="AlphaFoldDB" id="A0A8J6C4W5"/>
<evidence type="ECO:0000313" key="3">
    <source>
        <dbReference type="Proteomes" id="UP000751190"/>
    </source>
</evidence>
<dbReference type="PANTHER" id="PTHR45691:SF1">
    <property type="entry name" value="FH2 DOMAIN-CONTAINING PROTEIN 1-RELATED"/>
    <property type="match status" value="1"/>
</dbReference>
<gene>
    <name evidence="2" type="ORF">KFE25_011344</name>
</gene>
<feature type="region of interest" description="Disordered" evidence="1">
    <location>
        <begin position="108"/>
        <end position="170"/>
    </location>
</feature>
<sequence>MRPSPDGASAAYVDFGASAPPLSRTMLARLDGQSRASPRAALTPPTARGLANGTDTRLARGASDAGASGPLSSAVDETEYMGELWEACRAEHLGRCRLSGAFNAWRLRRAPSPPAPPAPRARPPRAGAAAGDGASRASIGALVAASPPSSRSASSLSERSGVAPNSRTPADGLADVRRVLRGIDELRERVRSLPLAKNSYTLRRLSAALALADEEVRRAAALRATPPGASTPPRACDTPPLLAACALQRDNLQQLLIAAAERNAAFRARRTTYAGARGASARPPNLAMPGAGSAGATTNARPVRALGCGRLARGVVRVCAALLALPLALARAALFASVAAPACAAAAALRAVGRLRPLPPPPPPPPPRPPSPPRAPPLGPSLANALPAHARLPTAADGWLAALVCAGLHSPSEGAAQRAGATPPPSKSADETRAHTPETAADGAGAVADEASRRACAPPRPSFVGTPAPPHAPLVRLAAEPPACSCAPTPARARDWARPRADASAPCGGSASMRPRHELGTPRPACAARALRWHVALPFGLGDVGATWSLPAPQL</sequence>
<protein>
    <submittedName>
        <fullName evidence="2">Uncharacterized protein</fullName>
    </submittedName>
</protein>
<feature type="compositionally biased region" description="Low complexity" evidence="1">
    <location>
        <begin position="124"/>
        <end position="163"/>
    </location>
</feature>
<dbReference type="InterPro" id="IPR051412">
    <property type="entry name" value="Formin_Homology_Diaphanous_sf"/>
</dbReference>
<comment type="caution">
    <text evidence="2">The sequence shown here is derived from an EMBL/GenBank/DDBJ whole genome shotgun (WGS) entry which is preliminary data.</text>
</comment>
<dbReference type="GO" id="GO:0030041">
    <property type="term" value="P:actin filament polymerization"/>
    <property type="evidence" value="ECO:0007669"/>
    <property type="project" value="TreeGrafter"/>
</dbReference>
<feature type="compositionally biased region" description="Low complexity" evidence="1">
    <location>
        <begin position="440"/>
        <end position="449"/>
    </location>
</feature>
<organism evidence="2 3">
    <name type="scientific">Diacronema lutheri</name>
    <name type="common">Unicellular marine alga</name>
    <name type="synonym">Monochrysis lutheri</name>
    <dbReference type="NCBI Taxonomy" id="2081491"/>
    <lineage>
        <taxon>Eukaryota</taxon>
        <taxon>Haptista</taxon>
        <taxon>Haptophyta</taxon>
        <taxon>Pavlovophyceae</taxon>
        <taxon>Pavlovales</taxon>
        <taxon>Pavlovaceae</taxon>
        <taxon>Diacronema</taxon>
    </lineage>
</organism>
<evidence type="ECO:0000256" key="1">
    <source>
        <dbReference type="SAM" id="MobiDB-lite"/>
    </source>
</evidence>
<accession>A0A8J6C4W5</accession>
<evidence type="ECO:0000313" key="2">
    <source>
        <dbReference type="EMBL" id="KAG8460569.1"/>
    </source>
</evidence>
<keyword evidence="3" id="KW-1185">Reference proteome</keyword>
<feature type="compositionally biased region" description="Pro residues" evidence="1">
    <location>
        <begin position="111"/>
        <end position="121"/>
    </location>
</feature>
<dbReference type="PANTHER" id="PTHR45691">
    <property type="entry name" value="PROTEIN DIAPHANOUS"/>
    <property type="match status" value="1"/>
</dbReference>
<feature type="region of interest" description="Disordered" evidence="1">
    <location>
        <begin position="32"/>
        <end position="53"/>
    </location>
</feature>
<name>A0A8J6C4W5_DIALT</name>
<feature type="compositionally biased region" description="Pro residues" evidence="1">
    <location>
        <begin position="357"/>
        <end position="379"/>
    </location>
</feature>
<feature type="region of interest" description="Disordered" evidence="1">
    <location>
        <begin position="357"/>
        <end position="384"/>
    </location>
</feature>
<feature type="region of interest" description="Disordered" evidence="1">
    <location>
        <begin position="413"/>
        <end position="449"/>
    </location>
</feature>
<proteinExistence type="predicted"/>
<dbReference type="GO" id="GO:0005884">
    <property type="term" value="C:actin filament"/>
    <property type="evidence" value="ECO:0007669"/>
    <property type="project" value="TreeGrafter"/>
</dbReference>
<dbReference type="OrthoDB" id="10687894at2759"/>
<feature type="region of interest" description="Disordered" evidence="1">
    <location>
        <begin position="277"/>
        <end position="298"/>
    </location>
</feature>
<dbReference type="Proteomes" id="UP000751190">
    <property type="component" value="Unassembled WGS sequence"/>
</dbReference>